<evidence type="ECO:0000256" key="3">
    <source>
        <dbReference type="ARBA" id="ARBA00022748"/>
    </source>
</evidence>
<reference evidence="8 9" key="1">
    <citation type="submission" date="2018-11" db="EMBL/GenBank/DDBJ databases">
        <title>Genomic Encyclopedia of Type Strains, Phase IV (KMG-IV): sequencing the most valuable type-strain genomes for metagenomic binning, comparative biology and taxonomic classification.</title>
        <authorList>
            <person name="Goeker M."/>
        </authorList>
    </citation>
    <scope>NUCLEOTIDE SEQUENCE [LARGE SCALE GENOMIC DNA]</scope>
    <source>
        <strain evidence="8 9">DSM 102936</strain>
    </source>
</reference>
<accession>A0A3N5AC99</accession>
<dbReference type="AlphaFoldDB" id="A0A3N5AC99"/>
<evidence type="ECO:0000259" key="7">
    <source>
        <dbReference type="Pfam" id="PF05140"/>
    </source>
</evidence>
<evidence type="ECO:0000256" key="6">
    <source>
        <dbReference type="SAM" id="Phobius"/>
    </source>
</evidence>
<keyword evidence="9" id="KW-1185">Reference proteome</keyword>
<keyword evidence="4 6" id="KW-1133">Transmembrane helix</keyword>
<name>A0A3N5AC99_9THEO</name>
<gene>
    <name evidence="8" type="ORF">EDD75_1577</name>
</gene>
<keyword evidence="5 6" id="KW-0472">Membrane</keyword>
<organism evidence="8 9">
    <name type="scientific">Thermodesulfitimonas autotrophica</name>
    <dbReference type="NCBI Taxonomy" id="1894989"/>
    <lineage>
        <taxon>Bacteria</taxon>
        <taxon>Bacillati</taxon>
        <taxon>Bacillota</taxon>
        <taxon>Clostridia</taxon>
        <taxon>Thermoanaerobacterales</taxon>
        <taxon>Thermoanaerobacteraceae</taxon>
        <taxon>Thermodesulfitimonas</taxon>
    </lineage>
</organism>
<feature type="transmembrane region" description="Helical" evidence="6">
    <location>
        <begin position="71"/>
        <end position="90"/>
    </location>
</feature>
<evidence type="ECO:0000256" key="5">
    <source>
        <dbReference type="ARBA" id="ARBA00023136"/>
    </source>
</evidence>
<protein>
    <submittedName>
        <fullName evidence="8">Cytochrome c biogenesis protein</fullName>
    </submittedName>
</protein>
<comment type="caution">
    <text evidence="8">The sequence shown here is derived from an EMBL/GenBank/DDBJ whole genome shotgun (WGS) entry which is preliminary data.</text>
</comment>
<proteinExistence type="predicted"/>
<keyword evidence="3" id="KW-0201">Cytochrome c-type biogenesis</keyword>
<dbReference type="GO" id="GO:0017004">
    <property type="term" value="P:cytochrome complex assembly"/>
    <property type="evidence" value="ECO:0007669"/>
    <property type="project" value="UniProtKB-KW"/>
</dbReference>
<dbReference type="PANTHER" id="PTHR31566">
    <property type="entry name" value="CYTOCHROME C BIOGENESIS PROTEIN CCS1, CHLOROPLASTIC"/>
    <property type="match status" value="1"/>
</dbReference>
<dbReference type="EMBL" id="RKRE01000003">
    <property type="protein sequence ID" value="RPF42476.1"/>
    <property type="molecule type" value="Genomic_DNA"/>
</dbReference>
<dbReference type="InterPro" id="IPR023494">
    <property type="entry name" value="Cyt_c_bgen_Ccs1/CcsB/ResB"/>
</dbReference>
<dbReference type="InterPro" id="IPR007816">
    <property type="entry name" value="ResB-like_domain"/>
</dbReference>
<evidence type="ECO:0000313" key="9">
    <source>
        <dbReference type="Proteomes" id="UP000282654"/>
    </source>
</evidence>
<dbReference type="RefSeq" id="WP_123930627.1">
    <property type="nucleotide sequence ID" value="NZ_RKRE01000003.1"/>
</dbReference>
<evidence type="ECO:0000256" key="2">
    <source>
        <dbReference type="ARBA" id="ARBA00022692"/>
    </source>
</evidence>
<dbReference type="Pfam" id="PF05140">
    <property type="entry name" value="ResB"/>
    <property type="match status" value="2"/>
</dbReference>
<dbReference type="GO" id="GO:0016020">
    <property type="term" value="C:membrane"/>
    <property type="evidence" value="ECO:0007669"/>
    <property type="project" value="UniProtKB-SubCell"/>
</dbReference>
<sequence length="359" mass="40435">MRWVKIFTALKNHFTSIRAVLTVLAFLGIASAIGTLIPQNEENLLVYTERYGPNLGRLLIATGLTHVFRSWWFIAAEIWLVISLLVCTYYRGQFALRLSRRDAKRGLGAWGLTILHVSLILILVTLMATPRVSKEQRVAGAPGQIMALTAHGVPFDLQIKDFQIDYYPDGTPKQFRTQCAVLENGRAVREDTISVNHPLRYRGAKIYQMDYGWFLRGLLTTGGQTSPFEVVADRNPYPIDRQHLLLAVFYPDFAYDQNGNPVSQSQQPRNPYVLYVLYEYERPVKMGIVRVGQKEDVPGGNITFSGYALYTGLLVKRNPALPYTFAGFALATAGVIAYLIFNPRRRKPTQTENGGEPEA</sequence>
<dbReference type="PANTHER" id="PTHR31566:SF5">
    <property type="entry name" value="RESB-LIKE DOMAIN-CONTAINING PROTEIN"/>
    <property type="match status" value="1"/>
</dbReference>
<feature type="transmembrane region" description="Helical" evidence="6">
    <location>
        <begin position="110"/>
        <end position="128"/>
    </location>
</feature>
<dbReference type="OrthoDB" id="9770923at2"/>
<evidence type="ECO:0000313" key="8">
    <source>
        <dbReference type="EMBL" id="RPF42476.1"/>
    </source>
</evidence>
<feature type="transmembrane region" description="Helical" evidence="6">
    <location>
        <begin position="320"/>
        <end position="341"/>
    </location>
</feature>
<dbReference type="Proteomes" id="UP000282654">
    <property type="component" value="Unassembled WGS sequence"/>
</dbReference>
<evidence type="ECO:0000256" key="1">
    <source>
        <dbReference type="ARBA" id="ARBA00004141"/>
    </source>
</evidence>
<comment type="subcellular location">
    <subcellularLocation>
        <location evidence="1">Membrane</location>
        <topology evidence="1">Multi-pass membrane protein</topology>
    </subcellularLocation>
</comment>
<evidence type="ECO:0000256" key="4">
    <source>
        <dbReference type="ARBA" id="ARBA00022989"/>
    </source>
</evidence>
<feature type="domain" description="ResB-like" evidence="7">
    <location>
        <begin position="107"/>
        <end position="345"/>
    </location>
</feature>
<keyword evidence="2 6" id="KW-0812">Transmembrane</keyword>
<feature type="domain" description="ResB-like" evidence="7">
    <location>
        <begin position="21"/>
        <end position="100"/>
    </location>
</feature>